<evidence type="ECO:0000313" key="6">
    <source>
        <dbReference type="EMBL" id="SOC37042.1"/>
    </source>
</evidence>
<proteinExistence type="inferred from homology"/>
<dbReference type="AlphaFoldDB" id="A0A285U5D2"/>
<organism evidence="6 7">
    <name type="scientific">Rhizobium subbaraonis</name>
    <dbReference type="NCBI Taxonomy" id="908946"/>
    <lineage>
        <taxon>Bacteria</taxon>
        <taxon>Pseudomonadati</taxon>
        <taxon>Pseudomonadota</taxon>
        <taxon>Alphaproteobacteria</taxon>
        <taxon>Hyphomicrobiales</taxon>
        <taxon>Rhizobiaceae</taxon>
        <taxon>Rhizobium/Agrobacterium group</taxon>
        <taxon>Rhizobium</taxon>
    </lineage>
</organism>
<keyword evidence="7" id="KW-1185">Reference proteome</keyword>
<dbReference type="RefSeq" id="WP_097137409.1">
    <property type="nucleotide sequence ID" value="NZ_OBQD01000003.1"/>
</dbReference>
<evidence type="ECO:0000256" key="1">
    <source>
        <dbReference type="ARBA" id="ARBA00023125"/>
    </source>
</evidence>
<dbReference type="InterPro" id="IPR000424">
    <property type="entry name" value="Primosome_PriB/ssb"/>
</dbReference>
<accession>A0A285U5D2</accession>
<gene>
    <name evidence="6" type="ORF">SAMN05892877_103386</name>
</gene>
<evidence type="ECO:0000256" key="2">
    <source>
        <dbReference type="ARBA" id="ARBA00023172"/>
    </source>
</evidence>
<protein>
    <recommendedName>
        <fullName evidence="3 4">Single-stranded DNA-binding protein</fullName>
        <shortName evidence="3">SSB</shortName>
    </recommendedName>
</protein>
<feature type="compositionally biased region" description="Gly residues" evidence="5">
    <location>
        <begin position="144"/>
        <end position="154"/>
    </location>
</feature>
<dbReference type="PANTHER" id="PTHR10302:SF0">
    <property type="entry name" value="SINGLE-STRANDED DNA-BINDING PROTEIN, MITOCHONDRIAL"/>
    <property type="match status" value="1"/>
</dbReference>
<comment type="caution">
    <text evidence="3">Lacks conserved residue(s) required for the propagation of feature annotation.</text>
</comment>
<dbReference type="InterPro" id="IPR011344">
    <property type="entry name" value="ssDNA-bd"/>
</dbReference>
<evidence type="ECO:0000256" key="4">
    <source>
        <dbReference type="RuleBase" id="RU000524"/>
    </source>
</evidence>
<dbReference type="GO" id="GO:0006260">
    <property type="term" value="P:DNA replication"/>
    <property type="evidence" value="ECO:0007669"/>
    <property type="project" value="InterPro"/>
</dbReference>
<dbReference type="InterPro" id="IPR012340">
    <property type="entry name" value="NA-bd_OB-fold"/>
</dbReference>
<evidence type="ECO:0000256" key="3">
    <source>
        <dbReference type="HAMAP-Rule" id="MF_00984"/>
    </source>
</evidence>
<feature type="region of interest" description="Disordered" evidence="5">
    <location>
        <begin position="111"/>
        <end position="174"/>
    </location>
</feature>
<reference evidence="6 7" key="1">
    <citation type="submission" date="2017-08" db="EMBL/GenBank/DDBJ databases">
        <authorList>
            <person name="de Groot N.N."/>
        </authorList>
    </citation>
    <scope>NUCLEOTIDE SEQUENCE [LARGE SCALE GENOMIC DNA]</scope>
    <source>
        <strain evidence="6 7">JC85</strain>
    </source>
</reference>
<dbReference type="PANTHER" id="PTHR10302">
    <property type="entry name" value="SINGLE-STRANDED DNA-BINDING PROTEIN"/>
    <property type="match status" value="1"/>
</dbReference>
<dbReference type="GO" id="GO:0003697">
    <property type="term" value="F:single-stranded DNA binding"/>
    <property type="evidence" value="ECO:0007669"/>
    <property type="project" value="UniProtKB-UniRule"/>
</dbReference>
<keyword evidence="1 3" id="KW-0238">DNA-binding</keyword>
<evidence type="ECO:0000256" key="5">
    <source>
        <dbReference type="SAM" id="MobiDB-lite"/>
    </source>
</evidence>
<keyword evidence="2" id="KW-0233">DNA recombination</keyword>
<dbReference type="GO" id="GO:0009295">
    <property type="term" value="C:nucleoid"/>
    <property type="evidence" value="ECO:0007669"/>
    <property type="project" value="TreeGrafter"/>
</dbReference>
<dbReference type="PROSITE" id="PS50935">
    <property type="entry name" value="SSB"/>
    <property type="match status" value="1"/>
</dbReference>
<dbReference type="Pfam" id="PF00436">
    <property type="entry name" value="SSB"/>
    <property type="match status" value="1"/>
</dbReference>
<dbReference type="OrthoDB" id="9809878at2"/>
<feature type="compositionally biased region" description="Basic and acidic residues" evidence="5">
    <location>
        <begin position="112"/>
        <end position="127"/>
    </location>
</feature>
<dbReference type="CDD" id="cd04496">
    <property type="entry name" value="SSB_OBF"/>
    <property type="match status" value="1"/>
</dbReference>
<feature type="compositionally biased region" description="Low complexity" evidence="5">
    <location>
        <begin position="128"/>
        <end position="143"/>
    </location>
</feature>
<name>A0A285U5D2_9HYPH</name>
<dbReference type="HAMAP" id="MF_00984">
    <property type="entry name" value="SSB"/>
    <property type="match status" value="1"/>
</dbReference>
<dbReference type="Gene3D" id="2.40.50.140">
    <property type="entry name" value="Nucleic acid-binding proteins"/>
    <property type="match status" value="1"/>
</dbReference>
<dbReference type="EMBL" id="OBQD01000003">
    <property type="protein sequence ID" value="SOC37042.1"/>
    <property type="molecule type" value="Genomic_DNA"/>
</dbReference>
<dbReference type="GO" id="GO:0006310">
    <property type="term" value="P:DNA recombination"/>
    <property type="evidence" value="ECO:0007669"/>
    <property type="project" value="UniProtKB-KW"/>
</dbReference>
<dbReference type="SUPFAM" id="SSF50249">
    <property type="entry name" value="Nucleic acid-binding proteins"/>
    <property type="match status" value="1"/>
</dbReference>
<comment type="subunit">
    <text evidence="3">Homotetramer.</text>
</comment>
<sequence>MAGSVNKVVLVGRVGADPDYHRFQHGELVDFSLATSETWRDRTTGERKEKTQWHKVKVSAEGLVKIAKDFIRKGSHVYVEGMVEYESWEKDGERKYATKIHVKAFHGSIQLLDKRDGDNGGERRQSDSRGSSSGGRSANSGGSSNYGGSGGSPGRGSSFSRDLDDDIPFAPEWR</sequence>
<dbReference type="Proteomes" id="UP000219167">
    <property type="component" value="Unassembled WGS sequence"/>
</dbReference>
<evidence type="ECO:0000313" key="7">
    <source>
        <dbReference type="Proteomes" id="UP000219167"/>
    </source>
</evidence>
<dbReference type="NCBIfam" id="TIGR00621">
    <property type="entry name" value="ssb"/>
    <property type="match status" value="1"/>
</dbReference>